<reference evidence="2 3" key="1">
    <citation type="submission" date="2019-01" db="EMBL/GenBank/DDBJ databases">
        <title>Sequencing of cultivated peanut Arachis hypogaea provides insights into genome evolution and oil improvement.</title>
        <authorList>
            <person name="Chen X."/>
        </authorList>
    </citation>
    <scope>NUCLEOTIDE SEQUENCE [LARGE SCALE GENOMIC DNA]</scope>
    <source>
        <strain evidence="3">cv. Fuhuasheng</strain>
        <tissue evidence="2">Leaves</tissue>
    </source>
</reference>
<organism evidence="2 3">
    <name type="scientific">Arachis hypogaea</name>
    <name type="common">Peanut</name>
    <dbReference type="NCBI Taxonomy" id="3818"/>
    <lineage>
        <taxon>Eukaryota</taxon>
        <taxon>Viridiplantae</taxon>
        <taxon>Streptophyta</taxon>
        <taxon>Embryophyta</taxon>
        <taxon>Tracheophyta</taxon>
        <taxon>Spermatophyta</taxon>
        <taxon>Magnoliopsida</taxon>
        <taxon>eudicotyledons</taxon>
        <taxon>Gunneridae</taxon>
        <taxon>Pentapetalae</taxon>
        <taxon>rosids</taxon>
        <taxon>fabids</taxon>
        <taxon>Fabales</taxon>
        <taxon>Fabaceae</taxon>
        <taxon>Papilionoideae</taxon>
        <taxon>50 kb inversion clade</taxon>
        <taxon>dalbergioids sensu lato</taxon>
        <taxon>Dalbergieae</taxon>
        <taxon>Pterocarpus clade</taxon>
        <taxon>Arachis</taxon>
    </lineage>
</organism>
<comment type="caution">
    <text evidence="2">The sequence shown here is derived from an EMBL/GenBank/DDBJ whole genome shotgun (WGS) entry which is preliminary data.</text>
</comment>
<keyword evidence="1" id="KW-1133">Transmembrane helix</keyword>
<dbReference type="EMBL" id="SDMP01000003">
    <property type="protein sequence ID" value="RYR70428.1"/>
    <property type="molecule type" value="Genomic_DNA"/>
</dbReference>
<evidence type="ECO:0000313" key="2">
    <source>
        <dbReference type="EMBL" id="RYR70428.1"/>
    </source>
</evidence>
<dbReference type="PANTHER" id="PTHR36619">
    <property type="entry name" value="OS04G0208900 PROTEIN"/>
    <property type="match status" value="1"/>
</dbReference>
<dbReference type="AlphaFoldDB" id="A0A445E4R2"/>
<keyword evidence="1" id="KW-0812">Transmembrane</keyword>
<dbReference type="Gramene" id="arahy.Tifrunner.gnm2.ann2.Ah03g015000.1">
    <property type="protein sequence ID" value="arahy.Tifrunner.gnm2.ann2.Ah03g015000.1-CDS-1"/>
    <property type="gene ID" value="arahy.Tifrunner.gnm2.ann2.Ah03g015000"/>
</dbReference>
<sequence>MPTTTTSTTHVSFLVALYIFFLALNFLCMSMANASRVIIPRSAPSMVTRPMFLPEEEAESTLVMPDKQNNKNVFNGRQVSNCLPKGFRHNSAPSRFVNYDTLSCSGIMHSKNP</sequence>
<dbReference type="PANTHER" id="PTHR36619:SF4">
    <property type="entry name" value="NEPROSIN ACTIVATION PEPTIDE DOMAIN-CONTAINING PROTEIN"/>
    <property type="match status" value="1"/>
</dbReference>
<evidence type="ECO:0000256" key="1">
    <source>
        <dbReference type="SAM" id="Phobius"/>
    </source>
</evidence>
<keyword evidence="1" id="KW-0472">Membrane</keyword>
<feature type="transmembrane region" description="Helical" evidence="1">
    <location>
        <begin position="12"/>
        <end position="32"/>
    </location>
</feature>
<gene>
    <name evidence="2" type="ORF">Ahy_A03g016923</name>
</gene>
<proteinExistence type="predicted"/>
<evidence type="ECO:0000313" key="3">
    <source>
        <dbReference type="Proteomes" id="UP000289738"/>
    </source>
</evidence>
<protein>
    <recommendedName>
        <fullName evidence="4">Transmembrane protein</fullName>
    </recommendedName>
</protein>
<accession>A0A445E4R2</accession>
<keyword evidence="3" id="KW-1185">Reference proteome</keyword>
<name>A0A445E4R2_ARAHY</name>
<dbReference type="Proteomes" id="UP000289738">
    <property type="component" value="Chromosome A03"/>
</dbReference>
<evidence type="ECO:0008006" key="4">
    <source>
        <dbReference type="Google" id="ProtNLM"/>
    </source>
</evidence>